<feature type="region of interest" description="Disordered" evidence="1">
    <location>
        <begin position="109"/>
        <end position="140"/>
    </location>
</feature>
<dbReference type="EMBL" id="WEID01000101">
    <property type="protein sequence ID" value="KAB8126745.1"/>
    <property type="molecule type" value="Genomic_DNA"/>
</dbReference>
<accession>A0A7C8KRR3</accession>
<feature type="compositionally biased region" description="Basic and acidic residues" evidence="1">
    <location>
        <begin position="110"/>
        <end position="126"/>
    </location>
</feature>
<reference evidence="2 3" key="1">
    <citation type="submission" date="2019-10" db="EMBL/GenBank/DDBJ databases">
        <title>Gracilibacillus sp. nov. isolated from rice seeds.</title>
        <authorList>
            <person name="He S."/>
        </authorList>
    </citation>
    <scope>NUCLEOTIDE SEQUENCE [LARGE SCALE GENOMIC DNA]</scope>
    <source>
        <strain evidence="2 3">TD8</strain>
    </source>
</reference>
<keyword evidence="3" id="KW-1185">Reference proteome</keyword>
<feature type="compositionally biased region" description="Basic residues" evidence="1">
    <location>
        <begin position="127"/>
        <end position="140"/>
    </location>
</feature>
<name>A0A7C8KRR3_9BACI</name>
<organism evidence="2 3">
    <name type="scientific">Gracilibacillus oryzae</name>
    <dbReference type="NCBI Taxonomy" id="1672701"/>
    <lineage>
        <taxon>Bacteria</taxon>
        <taxon>Bacillati</taxon>
        <taxon>Bacillota</taxon>
        <taxon>Bacilli</taxon>
        <taxon>Bacillales</taxon>
        <taxon>Bacillaceae</taxon>
        <taxon>Gracilibacillus</taxon>
    </lineage>
</organism>
<dbReference type="AlphaFoldDB" id="A0A7C8KRR3"/>
<evidence type="ECO:0000313" key="2">
    <source>
        <dbReference type="EMBL" id="KAB8126745.1"/>
    </source>
</evidence>
<sequence>MGNRKLMKLDIPSLLLPADIDEILDNYGHLLQTYSNLREKHSIFSQYKRTHKRLEVLFPLKEHPIHGITGLHVIEVYDEAGYVERYHYHWKRIIPKKGIMYSHITSWGNDPHDDPETPEEYKVKTEPHHHHYDPKDRKKRRENYDVHTLEQAFDFIDAFLESGEEYTGELKQL</sequence>
<dbReference type="RefSeq" id="WP_153406508.1">
    <property type="nucleotide sequence ID" value="NZ_ML762447.1"/>
</dbReference>
<evidence type="ECO:0000313" key="3">
    <source>
        <dbReference type="Proteomes" id="UP000480246"/>
    </source>
</evidence>
<dbReference type="Proteomes" id="UP000480246">
    <property type="component" value="Unassembled WGS sequence"/>
</dbReference>
<proteinExistence type="predicted"/>
<gene>
    <name evidence="2" type="ORF">F9U64_19250</name>
</gene>
<protein>
    <submittedName>
        <fullName evidence="2">Uncharacterized protein</fullName>
    </submittedName>
</protein>
<dbReference type="OrthoDB" id="2606532at2"/>
<comment type="caution">
    <text evidence="2">The sequence shown here is derived from an EMBL/GenBank/DDBJ whole genome shotgun (WGS) entry which is preliminary data.</text>
</comment>
<evidence type="ECO:0000256" key="1">
    <source>
        <dbReference type="SAM" id="MobiDB-lite"/>
    </source>
</evidence>